<sequence>MFDGRQQIVNSKILVIDDEQIIIDVITAHLNVAGFWNVVGISDSIDAVQRMKQENPDLVLLDISMPDVSGNYLIQIARADPNLNSVPLIVVTASDSEDIHRRALELGADEVLTKPLQPGVLVKRVEHALSRKLESDVSSLNQRQERCRPVNEKYNELRGLGGRII</sequence>
<keyword evidence="5" id="KW-1185">Reference proteome</keyword>
<feature type="modified residue" description="4-aspartylphosphate" evidence="2">
    <location>
        <position position="62"/>
    </location>
</feature>
<dbReference type="Gene3D" id="3.40.50.2300">
    <property type="match status" value="1"/>
</dbReference>
<dbReference type="KEGG" id="smam:Mal15_00850"/>
<dbReference type="GO" id="GO:0000160">
    <property type="term" value="P:phosphorelay signal transduction system"/>
    <property type="evidence" value="ECO:0007669"/>
    <property type="project" value="InterPro"/>
</dbReference>
<dbReference type="InterPro" id="IPR001789">
    <property type="entry name" value="Sig_transdc_resp-reg_receiver"/>
</dbReference>
<dbReference type="InterPro" id="IPR050595">
    <property type="entry name" value="Bact_response_regulator"/>
</dbReference>
<dbReference type="RefSeq" id="WP_167546546.1">
    <property type="nucleotide sequence ID" value="NZ_CP036264.1"/>
</dbReference>
<dbReference type="Proteomes" id="UP000321353">
    <property type="component" value="Chromosome"/>
</dbReference>
<evidence type="ECO:0000259" key="3">
    <source>
        <dbReference type="PROSITE" id="PS50110"/>
    </source>
</evidence>
<dbReference type="PROSITE" id="PS50110">
    <property type="entry name" value="RESPONSE_REGULATORY"/>
    <property type="match status" value="1"/>
</dbReference>
<protein>
    <submittedName>
        <fullName evidence="4">Alkaline phosphatase synthesis transcriptional regulatory protein PhoP</fullName>
    </submittedName>
</protein>
<accession>A0A5B9M5I5</accession>
<gene>
    <name evidence="4" type="primary">phoP_1</name>
    <name evidence="4" type="ORF">Mal15_00850</name>
</gene>
<dbReference type="EMBL" id="CP036264">
    <property type="protein sequence ID" value="QEF96059.1"/>
    <property type="molecule type" value="Genomic_DNA"/>
</dbReference>
<dbReference type="PANTHER" id="PTHR44591">
    <property type="entry name" value="STRESS RESPONSE REGULATOR PROTEIN 1"/>
    <property type="match status" value="1"/>
</dbReference>
<dbReference type="SUPFAM" id="SSF52172">
    <property type="entry name" value="CheY-like"/>
    <property type="match status" value="1"/>
</dbReference>
<dbReference type="Pfam" id="PF00072">
    <property type="entry name" value="Response_reg"/>
    <property type="match status" value="1"/>
</dbReference>
<name>A0A5B9M5I5_9BACT</name>
<dbReference type="AlphaFoldDB" id="A0A5B9M5I5"/>
<feature type="domain" description="Response regulatory" evidence="3">
    <location>
        <begin position="12"/>
        <end position="129"/>
    </location>
</feature>
<dbReference type="InterPro" id="IPR011006">
    <property type="entry name" value="CheY-like_superfamily"/>
</dbReference>
<evidence type="ECO:0000313" key="5">
    <source>
        <dbReference type="Proteomes" id="UP000321353"/>
    </source>
</evidence>
<organism evidence="4 5">
    <name type="scientific">Stieleria maiorica</name>
    <dbReference type="NCBI Taxonomy" id="2795974"/>
    <lineage>
        <taxon>Bacteria</taxon>
        <taxon>Pseudomonadati</taxon>
        <taxon>Planctomycetota</taxon>
        <taxon>Planctomycetia</taxon>
        <taxon>Pirellulales</taxon>
        <taxon>Pirellulaceae</taxon>
        <taxon>Stieleria</taxon>
    </lineage>
</organism>
<evidence type="ECO:0000313" key="4">
    <source>
        <dbReference type="EMBL" id="QEF96059.1"/>
    </source>
</evidence>
<evidence type="ECO:0000256" key="2">
    <source>
        <dbReference type="PROSITE-ProRule" id="PRU00169"/>
    </source>
</evidence>
<dbReference type="PANTHER" id="PTHR44591:SF3">
    <property type="entry name" value="RESPONSE REGULATORY DOMAIN-CONTAINING PROTEIN"/>
    <property type="match status" value="1"/>
</dbReference>
<reference evidence="4 5" key="1">
    <citation type="submission" date="2019-02" db="EMBL/GenBank/DDBJ databases">
        <title>Planctomycetal bacteria perform biofilm scaping via a novel small molecule.</title>
        <authorList>
            <person name="Jeske O."/>
            <person name="Boedeker C."/>
            <person name="Wiegand S."/>
            <person name="Breitling P."/>
            <person name="Kallscheuer N."/>
            <person name="Jogler M."/>
            <person name="Rohde M."/>
            <person name="Petersen J."/>
            <person name="Medema M.H."/>
            <person name="Surup F."/>
            <person name="Jogler C."/>
        </authorList>
    </citation>
    <scope>NUCLEOTIDE SEQUENCE [LARGE SCALE GENOMIC DNA]</scope>
    <source>
        <strain evidence="4 5">Mal15</strain>
    </source>
</reference>
<dbReference type="SMART" id="SM00448">
    <property type="entry name" value="REC"/>
    <property type="match status" value="1"/>
</dbReference>
<keyword evidence="1 2" id="KW-0597">Phosphoprotein</keyword>
<evidence type="ECO:0000256" key="1">
    <source>
        <dbReference type="ARBA" id="ARBA00022553"/>
    </source>
</evidence>
<proteinExistence type="predicted"/>